<accession>A0A0F9SMW6</accession>
<gene>
    <name evidence="1" type="ORF">LCGC14_0452150</name>
</gene>
<protein>
    <submittedName>
        <fullName evidence="1">Uncharacterized protein</fullName>
    </submittedName>
</protein>
<organism evidence="1">
    <name type="scientific">marine sediment metagenome</name>
    <dbReference type="NCBI Taxonomy" id="412755"/>
    <lineage>
        <taxon>unclassified sequences</taxon>
        <taxon>metagenomes</taxon>
        <taxon>ecological metagenomes</taxon>
    </lineage>
</organism>
<sequence length="63" mass="7392">MSTKGFEQHKREYLRGKLSKLKKEQIAFFNRIYVGIDEIPEDKMDFAACQIENTILKNEKGVL</sequence>
<name>A0A0F9SMW6_9ZZZZ</name>
<proteinExistence type="predicted"/>
<evidence type="ECO:0000313" key="1">
    <source>
        <dbReference type="EMBL" id="KKN68339.1"/>
    </source>
</evidence>
<dbReference type="EMBL" id="LAZR01000451">
    <property type="protein sequence ID" value="KKN68339.1"/>
    <property type="molecule type" value="Genomic_DNA"/>
</dbReference>
<comment type="caution">
    <text evidence="1">The sequence shown here is derived from an EMBL/GenBank/DDBJ whole genome shotgun (WGS) entry which is preliminary data.</text>
</comment>
<dbReference type="AlphaFoldDB" id="A0A0F9SMW6"/>
<reference evidence="1" key="1">
    <citation type="journal article" date="2015" name="Nature">
        <title>Complex archaea that bridge the gap between prokaryotes and eukaryotes.</title>
        <authorList>
            <person name="Spang A."/>
            <person name="Saw J.H."/>
            <person name="Jorgensen S.L."/>
            <person name="Zaremba-Niedzwiedzka K."/>
            <person name="Martijn J."/>
            <person name="Lind A.E."/>
            <person name="van Eijk R."/>
            <person name="Schleper C."/>
            <person name="Guy L."/>
            <person name="Ettema T.J."/>
        </authorList>
    </citation>
    <scope>NUCLEOTIDE SEQUENCE</scope>
</reference>